<dbReference type="EMBL" id="MLAG01000003">
    <property type="protein sequence ID" value="OOF84157.1"/>
    <property type="molecule type" value="Genomic_DNA"/>
</dbReference>
<proteinExistence type="predicted"/>
<dbReference type="Pfam" id="PF02371">
    <property type="entry name" value="Transposase_20"/>
    <property type="match status" value="1"/>
</dbReference>
<dbReference type="RefSeq" id="WP_077495334.1">
    <property type="nucleotide sequence ID" value="NZ_MLAG01000003.1"/>
</dbReference>
<feature type="domain" description="Transposase IS116/IS110/IS902 C-terminal" evidence="2">
    <location>
        <begin position="186"/>
        <end position="268"/>
    </location>
</feature>
<comment type="caution">
    <text evidence="3">The sequence shown here is derived from an EMBL/GenBank/DDBJ whole genome shotgun (WGS) entry which is preliminary data.</text>
</comment>
<keyword evidence="4" id="KW-1185">Reference proteome</keyword>
<dbReference type="InterPro" id="IPR047650">
    <property type="entry name" value="Transpos_IS110"/>
</dbReference>
<evidence type="ECO:0000313" key="3">
    <source>
        <dbReference type="EMBL" id="OOF84157.1"/>
    </source>
</evidence>
<dbReference type="AlphaFoldDB" id="A0A1V3L2J1"/>
<dbReference type="PANTHER" id="PTHR33055">
    <property type="entry name" value="TRANSPOSASE FOR INSERTION SEQUENCE ELEMENT IS1111A"/>
    <property type="match status" value="1"/>
</dbReference>
<evidence type="ECO:0000259" key="1">
    <source>
        <dbReference type="Pfam" id="PF01548"/>
    </source>
</evidence>
<protein>
    <submittedName>
        <fullName evidence="3">IS110 family transposase</fullName>
    </submittedName>
</protein>
<dbReference type="InterPro" id="IPR002525">
    <property type="entry name" value="Transp_IS110-like_N"/>
</dbReference>
<dbReference type="Pfam" id="PF01548">
    <property type="entry name" value="DEDD_Tnp_IS110"/>
    <property type="match status" value="1"/>
</dbReference>
<dbReference type="GO" id="GO:0003677">
    <property type="term" value="F:DNA binding"/>
    <property type="evidence" value="ECO:0007669"/>
    <property type="project" value="InterPro"/>
</dbReference>
<accession>A0A1V3L2J1</accession>
<reference evidence="3 4" key="1">
    <citation type="submission" date="2016-10" db="EMBL/GenBank/DDBJ databases">
        <title>Rodentibacter gen. nov. and new species.</title>
        <authorList>
            <person name="Christensen H."/>
        </authorList>
    </citation>
    <scope>NUCLEOTIDE SEQUENCE [LARGE SCALE GENOMIC DNA]</scope>
    <source>
        <strain evidence="3 4">Ac81</strain>
    </source>
</reference>
<name>A0A1V3L2J1_9PAST</name>
<sequence>MNNPTYCGIDVAKRSLVIGLSNHKKTKTQTNNPKGIAQTLDYLRQVENVALVTLEATGGLEIPLAKALAQAGFRVLIANPQKAASYARSQSSAKTDTKDAINLAFYGQNLDLKGEAESLLYVPLSEQEEHLQALVVRRRQLVEMRVAELNRLQQSHESQLTSIHHLIDVLDKDIDDHSQYFNDKSELIADIKGVGKNTVAVLMSNLPELGKLSGKKIASLVGVISHPRESGEWKGKSFCSGGRAIVRNALYMAALSASRHEPVFKAFYDRLVARGKAKKVALMACMRKLLTVINALVKHNEKWDATRYL</sequence>
<feature type="domain" description="Transposase IS110-like N-terminal" evidence="1">
    <location>
        <begin position="7"/>
        <end position="154"/>
    </location>
</feature>
<dbReference type="GO" id="GO:0006313">
    <property type="term" value="P:DNA transposition"/>
    <property type="evidence" value="ECO:0007669"/>
    <property type="project" value="InterPro"/>
</dbReference>
<dbReference type="Proteomes" id="UP000188573">
    <property type="component" value="Unassembled WGS sequence"/>
</dbReference>
<evidence type="ECO:0000313" key="4">
    <source>
        <dbReference type="Proteomes" id="UP000188573"/>
    </source>
</evidence>
<dbReference type="PANTHER" id="PTHR33055:SF13">
    <property type="entry name" value="TRANSPOSASE"/>
    <property type="match status" value="1"/>
</dbReference>
<gene>
    <name evidence="3" type="ORF">BKG92_00860</name>
</gene>
<organism evidence="3 4">
    <name type="scientific">Rodentibacter ratti</name>
    <dbReference type="NCBI Taxonomy" id="1906745"/>
    <lineage>
        <taxon>Bacteria</taxon>
        <taxon>Pseudomonadati</taxon>
        <taxon>Pseudomonadota</taxon>
        <taxon>Gammaproteobacteria</taxon>
        <taxon>Pasteurellales</taxon>
        <taxon>Pasteurellaceae</taxon>
        <taxon>Rodentibacter</taxon>
    </lineage>
</organism>
<dbReference type="GO" id="GO:0004803">
    <property type="term" value="F:transposase activity"/>
    <property type="evidence" value="ECO:0007669"/>
    <property type="project" value="InterPro"/>
</dbReference>
<dbReference type="InterPro" id="IPR003346">
    <property type="entry name" value="Transposase_20"/>
</dbReference>
<evidence type="ECO:0000259" key="2">
    <source>
        <dbReference type="Pfam" id="PF02371"/>
    </source>
</evidence>